<feature type="transmembrane region" description="Helical" evidence="1">
    <location>
        <begin position="85"/>
        <end position="107"/>
    </location>
</feature>
<reference evidence="2 3" key="1">
    <citation type="submission" date="2015-01" db="EMBL/GenBank/DDBJ databases">
        <title>Evolution of Trichinella species and genotypes.</title>
        <authorList>
            <person name="Korhonen P.K."/>
            <person name="Edoardo P."/>
            <person name="Giuseppe L.R."/>
            <person name="Gasser R.B."/>
        </authorList>
    </citation>
    <scope>NUCLEOTIDE SEQUENCE [LARGE SCALE GENOMIC DNA]</scope>
    <source>
        <strain evidence="2">ISS141</strain>
    </source>
</reference>
<dbReference type="AlphaFoldDB" id="A0A0V0XI05"/>
<sequence length="109" mass="12882">MANIVKHIWADITNAISDENTLVEKVFGKVEEKSSRSRYQVALYGYWHFTSAEMLRNLISFCYLAMKMVMEIEDKGKINFNQWMLYWIVFGLFTISDFTIATFFYFIGC</sequence>
<keyword evidence="1" id="KW-1133">Transmembrane helix</keyword>
<evidence type="ECO:0000256" key="1">
    <source>
        <dbReference type="SAM" id="Phobius"/>
    </source>
</evidence>
<accession>A0A0V0XI05</accession>
<evidence type="ECO:0000313" key="3">
    <source>
        <dbReference type="Proteomes" id="UP000054815"/>
    </source>
</evidence>
<gene>
    <name evidence="2" type="primary">REEP6</name>
    <name evidence="2" type="ORF">T4E_6251</name>
</gene>
<organism evidence="2 3">
    <name type="scientific">Trichinella pseudospiralis</name>
    <name type="common">Parasitic roundworm</name>
    <dbReference type="NCBI Taxonomy" id="6337"/>
    <lineage>
        <taxon>Eukaryota</taxon>
        <taxon>Metazoa</taxon>
        <taxon>Ecdysozoa</taxon>
        <taxon>Nematoda</taxon>
        <taxon>Enoplea</taxon>
        <taxon>Dorylaimia</taxon>
        <taxon>Trichinellida</taxon>
        <taxon>Trichinellidae</taxon>
        <taxon>Trichinella</taxon>
    </lineage>
</organism>
<keyword evidence="2" id="KW-0675">Receptor</keyword>
<comment type="caution">
    <text evidence="2">The sequence shown here is derived from an EMBL/GenBank/DDBJ whole genome shotgun (WGS) entry which is preliminary data.</text>
</comment>
<evidence type="ECO:0000313" key="2">
    <source>
        <dbReference type="EMBL" id="KRX87518.1"/>
    </source>
</evidence>
<keyword evidence="1" id="KW-0472">Membrane</keyword>
<name>A0A0V0XI05_TRIPS</name>
<keyword evidence="1" id="KW-0812">Transmembrane</keyword>
<proteinExistence type="predicted"/>
<dbReference type="EMBL" id="JYDU01000282">
    <property type="protein sequence ID" value="KRX87518.1"/>
    <property type="molecule type" value="Genomic_DNA"/>
</dbReference>
<dbReference type="Proteomes" id="UP000054815">
    <property type="component" value="Unassembled WGS sequence"/>
</dbReference>
<protein>
    <submittedName>
        <fullName evidence="2">Receptor expression-enhancing protein 6</fullName>
    </submittedName>
</protein>